<evidence type="ECO:0000313" key="1">
    <source>
        <dbReference type="EMBL" id="MPM62983.1"/>
    </source>
</evidence>
<protein>
    <submittedName>
        <fullName evidence="1">Uncharacterized protein</fullName>
    </submittedName>
</protein>
<gene>
    <name evidence="1" type="ORF">SDC9_109861</name>
</gene>
<sequence>MKFRNKFINGILLAGLLSFLFGCDKNEAVFGYAKGIGIQYVDKEGNTLYFDKDGSISYFDKVDYFSLNLNEEDFLKTCPMEVLSFMNGSGIPVEYKSGH</sequence>
<organism evidence="1">
    <name type="scientific">bioreactor metagenome</name>
    <dbReference type="NCBI Taxonomy" id="1076179"/>
    <lineage>
        <taxon>unclassified sequences</taxon>
        <taxon>metagenomes</taxon>
        <taxon>ecological metagenomes</taxon>
    </lineage>
</organism>
<dbReference type="PROSITE" id="PS51257">
    <property type="entry name" value="PROKAR_LIPOPROTEIN"/>
    <property type="match status" value="1"/>
</dbReference>
<comment type="caution">
    <text evidence="1">The sequence shown here is derived from an EMBL/GenBank/DDBJ whole genome shotgun (WGS) entry which is preliminary data.</text>
</comment>
<name>A0A645BIF9_9ZZZZ</name>
<accession>A0A645BIF9</accession>
<reference evidence="1" key="1">
    <citation type="submission" date="2019-08" db="EMBL/GenBank/DDBJ databases">
        <authorList>
            <person name="Kucharzyk K."/>
            <person name="Murdoch R.W."/>
            <person name="Higgins S."/>
            <person name="Loffler F."/>
        </authorList>
    </citation>
    <scope>NUCLEOTIDE SEQUENCE</scope>
</reference>
<proteinExistence type="predicted"/>
<dbReference type="EMBL" id="VSSQ01019155">
    <property type="protein sequence ID" value="MPM62983.1"/>
    <property type="molecule type" value="Genomic_DNA"/>
</dbReference>
<dbReference type="AlphaFoldDB" id="A0A645BIF9"/>